<feature type="binding site" evidence="13">
    <location>
        <begin position="79"/>
        <end position="81"/>
    </location>
    <ligand>
        <name>NAD(+)</name>
        <dbReference type="ChEBI" id="CHEBI:57540"/>
    </ligand>
</feature>
<dbReference type="SUPFAM" id="SSF55347">
    <property type="entry name" value="Glyceraldehyde-3-phosphate dehydrogenase-like, C-terminal domain"/>
    <property type="match status" value="1"/>
</dbReference>
<feature type="binding site" evidence="13">
    <location>
        <begin position="8"/>
        <end position="13"/>
    </location>
    <ligand>
        <name>NAD(+)</name>
        <dbReference type="ChEBI" id="CHEBI:57540"/>
    </ligand>
</feature>
<reference evidence="16 17" key="1">
    <citation type="submission" date="2016-11" db="EMBL/GenBank/DDBJ databases">
        <authorList>
            <person name="Jaros S."/>
            <person name="Januszkiewicz K."/>
            <person name="Wedrychowicz H."/>
        </authorList>
    </citation>
    <scope>NUCLEOTIDE SEQUENCE [LARGE SCALE GENOMIC DNA]</scope>
    <source>
        <strain evidence="16 17">DSM 14916</strain>
    </source>
</reference>
<dbReference type="GO" id="GO:0019877">
    <property type="term" value="P:diaminopimelate biosynthetic process"/>
    <property type="evidence" value="ECO:0007669"/>
    <property type="project" value="UniProtKB-UniRule"/>
</dbReference>
<feature type="domain" description="Dihydrodipicolinate reductase C-terminal" evidence="15">
    <location>
        <begin position="109"/>
        <end position="247"/>
    </location>
</feature>
<dbReference type="NCBIfam" id="TIGR00036">
    <property type="entry name" value="dapB"/>
    <property type="match status" value="1"/>
</dbReference>
<organism evidence="16 17">
    <name type="scientific">Muricoccus roseus</name>
    <dbReference type="NCBI Taxonomy" id="198092"/>
    <lineage>
        <taxon>Bacteria</taxon>
        <taxon>Pseudomonadati</taxon>
        <taxon>Pseudomonadota</taxon>
        <taxon>Alphaproteobacteria</taxon>
        <taxon>Acetobacterales</taxon>
        <taxon>Roseomonadaceae</taxon>
        <taxon>Muricoccus</taxon>
    </lineage>
</organism>
<comment type="similarity">
    <text evidence="1 13">Belongs to the DapB family.</text>
</comment>
<dbReference type="InterPro" id="IPR022664">
    <property type="entry name" value="DapB_N_CS"/>
</dbReference>
<dbReference type="PROSITE" id="PS01298">
    <property type="entry name" value="DAPB"/>
    <property type="match status" value="1"/>
</dbReference>
<feature type="active site" description="Proton donor" evidence="13">
    <location>
        <position position="141"/>
    </location>
</feature>
<dbReference type="OrthoDB" id="9790352at2"/>
<comment type="pathway">
    <text evidence="9 13">Amino-acid biosynthesis; L-lysine biosynthesis via DAP pathway; (S)-tetrahydrodipicolinate from L-aspartate: step 4/4.</text>
</comment>
<dbReference type="GO" id="GO:0016726">
    <property type="term" value="F:oxidoreductase activity, acting on CH or CH2 groups, NAD or NADP as acceptor"/>
    <property type="evidence" value="ECO:0007669"/>
    <property type="project" value="UniProtKB-UniRule"/>
</dbReference>
<evidence type="ECO:0000259" key="15">
    <source>
        <dbReference type="Pfam" id="PF05173"/>
    </source>
</evidence>
<evidence type="ECO:0000256" key="11">
    <source>
        <dbReference type="ARBA" id="ARBA00049080"/>
    </source>
</evidence>
<evidence type="ECO:0000256" key="10">
    <source>
        <dbReference type="ARBA" id="ARBA00038983"/>
    </source>
</evidence>
<keyword evidence="7 13" id="KW-0520">NAD</keyword>
<comment type="catalytic activity">
    <reaction evidence="12 13">
        <text>(S)-2,3,4,5-tetrahydrodipicolinate + NAD(+) + H2O = (2S,4S)-4-hydroxy-2,3,4,5-tetrahydrodipicolinate + NADH + H(+)</text>
        <dbReference type="Rhea" id="RHEA:35323"/>
        <dbReference type="ChEBI" id="CHEBI:15377"/>
        <dbReference type="ChEBI" id="CHEBI:15378"/>
        <dbReference type="ChEBI" id="CHEBI:16845"/>
        <dbReference type="ChEBI" id="CHEBI:57540"/>
        <dbReference type="ChEBI" id="CHEBI:57945"/>
        <dbReference type="ChEBI" id="CHEBI:67139"/>
        <dbReference type="EC" id="1.17.1.8"/>
    </reaction>
</comment>
<keyword evidence="5 13" id="KW-0220">Diaminopimelate biosynthesis</keyword>
<evidence type="ECO:0000256" key="3">
    <source>
        <dbReference type="ARBA" id="ARBA00022605"/>
    </source>
</evidence>
<dbReference type="PANTHER" id="PTHR20836">
    <property type="entry name" value="DIHYDRODIPICOLINATE REDUCTASE"/>
    <property type="match status" value="1"/>
</dbReference>
<accession>A0A1M6SZQ6</accession>
<comment type="caution">
    <text evidence="13">Was originally thought to be a dihydrodipicolinate reductase (DHDPR), catalyzing the conversion of dihydrodipicolinate to tetrahydrodipicolinate. However, it was shown in E.coli that the substrate of the enzymatic reaction is not dihydrodipicolinate (DHDP) but in fact (2S,4S)-4-hydroxy-2,3,4,5-tetrahydrodipicolinic acid (HTPA), the product released by the DapA-catalyzed reaction.</text>
</comment>
<dbReference type="CDD" id="cd02274">
    <property type="entry name" value="DHDPR_N"/>
    <property type="match status" value="1"/>
</dbReference>
<evidence type="ECO:0000313" key="17">
    <source>
        <dbReference type="Proteomes" id="UP000184387"/>
    </source>
</evidence>
<dbReference type="Proteomes" id="UP000184387">
    <property type="component" value="Unassembled WGS sequence"/>
</dbReference>
<evidence type="ECO:0000256" key="2">
    <source>
        <dbReference type="ARBA" id="ARBA00022490"/>
    </source>
</evidence>
<dbReference type="InterPro" id="IPR023940">
    <property type="entry name" value="DHDPR_bac"/>
</dbReference>
<keyword evidence="8 13" id="KW-0457">Lysine biosynthesis</keyword>
<evidence type="ECO:0000256" key="8">
    <source>
        <dbReference type="ARBA" id="ARBA00023154"/>
    </source>
</evidence>
<dbReference type="UniPathway" id="UPA00034">
    <property type="reaction ID" value="UER00018"/>
</dbReference>
<dbReference type="InterPro" id="IPR036291">
    <property type="entry name" value="NAD(P)-bd_dom_sf"/>
</dbReference>
<evidence type="ECO:0000256" key="6">
    <source>
        <dbReference type="ARBA" id="ARBA00023002"/>
    </source>
</evidence>
<comment type="catalytic activity">
    <reaction evidence="11 13">
        <text>(S)-2,3,4,5-tetrahydrodipicolinate + NADP(+) + H2O = (2S,4S)-4-hydroxy-2,3,4,5-tetrahydrodipicolinate + NADPH + H(+)</text>
        <dbReference type="Rhea" id="RHEA:35331"/>
        <dbReference type="ChEBI" id="CHEBI:15377"/>
        <dbReference type="ChEBI" id="CHEBI:15378"/>
        <dbReference type="ChEBI" id="CHEBI:16845"/>
        <dbReference type="ChEBI" id="CHEBI:57783"/>
        <dbReference type="ChEBI" id="CHEBI:58349"/>
        <dbReference type="ChEBI" id="CHEBI:67139"/>
        <dbReference type="EC" id="1.17.1.8"/>
    </reaction>
</comment>
<keyword evidence="17" id="KW-1185">Reference proteome</keyword>
<name>A0A1M6SZQ6_9PROT</name>
<evidence type="ECO:0000256" key="4">
    <source>
        <dbReference type="ARBA" id="ARBA00022857"/>
    </source>
</evidence>
<feature type="binding site" evidence="13">
    <location>
        <begin position="147"/>
        <end position="148"/>
    </location>
    <ligand>
        <name>(S)-2,3,4,5-tetrahydrodipicolinate</name>
        <dbReference type="ChEBI" id="CHEBI:16845"/>
    </ligand>
</feature>
<keyword evidence="4 13" id="KW-0521">NADP</keyword>
<dbReference type="Pfam" id="PF01113">
    <property type="entry name" value="DapB_N"/>
    <property type="match status" value="1"/>
</dbReference>
<comment type="subunit">
    <text evidence="13">Homotetramer.</text>
</comment>
<feature type="binding site" evidence="13">
    <location>
        <begin position="103"/>
        <end position="106"/>
    </location>
    <ligand>
        <name>NAD(+)</name>
        <dbReference type="ChEBI" id="CHEBI:57540"/>
    </ligand>
</feature>
<keyword evidence="3 13" id="KW-0028">Amino-acid biosynthesis</keyword>
<dbReference type="STRING" id="198092.SAMN02745194_05047"/>
<dbReference type="AlphaFoldDB" id="A0A1M6SZQ6"/>
<evidence type="ECO:0000259" key="14">
    <source>
        <dbReference type="Pfam" id="PF01113"/>
    </source>
</evidence>
<evidence type="ECO:0000313" key="16">
    <source>
        <dbReference type="EMBL" id="SHK50195.1"/>
    </source>
</evidence>
<dbReference type="GO" id="GO:0050661">
    <property type="term" value="F:NADP binding"/>
    <property type="evidence" value="ECO:0007669"/>
    <property type="project" value="UniProtKB-UniRule"/>
</dbReference>
<dbReference type="GO" id="GO:0008839">
    <property type="term" value="F:4-hydroxy-tetrahydrodipicolinate reductase"/>
    <property type="evidence" value="ECO:0007669"/>
    <property type="project" value="UniProtKB-UniRule"/>
</dbReference>
<sequence>MTKIGILGISGRMGHLLAEEVATAGASLAGGTARRGEQWPTDPTALARVADVLIDFTSAEAAPTHLQAALQARKPLILGTSGLNAKQEAMVAEAARDIPIVHAANFAPGVNLVLALAERLAAALPPEAYDAEIVETHHRQKIDAPSGTAIALGRAVAAGRGTTLEAAGIESGRDGHTGPRKTGAIGFAALRAGQVVGDHTLLFASGAEHIALTHRSFDRRVYATGAVRAALWSVKQPPGLYGMKHVLGMG</sequence>
<protein>
    <recommendedName>
        <fullName evidence="10 13">4-hydroxy-tetrahydrodipicolinate reductase</fullName>
        <shortName evidence="13">HTPA reductase</shortName>
        <ecNumber evidence="10 13">1.17.1.8</ecNumber>
    </recommendedName>
</protein>
<dbReference type="PANTHER" id="PTHR20836:SF0">
    <property type="entry name" value="4-HYDROXY-TETRAHYDRODIPICOLINATE REDUCTASE 1, CHLOROPLASTIC-RELATED"/>
    <property type="match status" value="1"/>
</dbReference>
<feature type="binding site" evidence="13">
    <location>
        <position position="35"/>
    </location>
    <ligand>
        <name>NADP(+)</name>
        <dbReference type="ChEBI" id="CHEBI:58349"/>
    </ligand>
</feature>
<dbReference type="GO" id="GO:0051287">
    <property type="term" value="F:NAD binding"/>
    <property type="evidence" value="ECO:0007669"/>
    <property type="project" value="UniProtKB-UniRule"/>
</dbReference>
<dbReference type="GO" id="GO:0005829">
    <property type="term" value="C:cytosol"/>
    <property type="evidence" value="ECO:0007669"/>
    <property type="project" value="TreeGrafter"/>
</dbReference>
<feature type="active site" description="Proton donor/acceptor" evidence="13">
    <location>
        <position position="137"/>
    </location>
</feature>
<dbReference type="EC" id="1.17.1.8" evidence="10 13"/>
<gene>
    <name evidence="13" type="primary">dapB</name>
    <name evidence="16" type="ORF">SAMN02745194_05047</name>
</gene>
<comment type="subcellular location">
    <subcellularLocation>
        <location evidence="13">Cytoplasm</location>
    </subcellularLocation>
</comment>
<dbReference type="GO" id="GO:0009089">
    <property type="term" value="P:lysine biosynthetic process via diaminopimelate"/>
    <property type="evidence" value="ECO:0007669"/>
    <property type="project" value="UniProtKB-UniRule"/>
</dbReference>
<evidence type="ECO:0000256" key="13">
    <source>
        <dbReference type="HAMAP-Rule" id="MF_00102"/>
    </source>
</evidence>
<evidence type="ECO:0000256" key="1">
    <source>
        <dbReference type="ARBA" id="ARBA00006642"/>
    </source>
</evidence>
<feature type="domain" description="Dihydrodipicolinate reductase N-terminal" evidence="14">
    <location>
        <begin position="3"/>
        <end position="106"/>
    </location>
</feature>
<evidence type="ECO:0000256" key="5">
    <source>
        <dbReference type="ARBA" id="ARBA00022915"/>
    </source>
</evidence>
<dbReference type="Pfam" id="PF05173">
    <property type="entry name" value="DapB_C"/>
    <property type="match status" value="1"/>
</dbReference>
<keyword evidence="2 13" id="KW-0963">Cytoplasm</keyword>
<feature type="binding site" evidence="13">
    <location>
        <position position="138"/>
    </location>
    <ligand>
        <name>(S)-2,3,4,5-tetrahydrodipicolinate</name>
        <dbReference type="ChEBI" id="CHEBI:16845"/>
    </ligand>
</feature>
<keyword evidence="6 13" id="KW-0560">Oxidoreductase</keyword>
<comment type="function">
    <text evidence="13">Catalyzes the conversion of 4-hydroxy-tetrahydrodipicolinate (HTPA) to tetrahydrodipicolinate.</text>
</comment>
<dbReference type="InterPro" id="IPR022663">
    <property type="entry name" value="DapB_C"/>
</dbReference>
<comment type="caution">
    <text evidence="13">Lacks conserved residue(s) required for the propagation of feature annotation.</text>
</comment>
<dbReference type="InterPro" id="IPR000846">
    <property type="entry name" value="DapB_N"/>
</dbReference>
<evidence type="ECO:0000256" key="12">
    <source>
        <dbReference type="ARBA" id="ARBA00049396"/>
    </source>
</evidence>
<evidence type="ECO:0000256" key="7">
    <source>
        <dbReference type="ARBA" id="ARBA00023027"/>
    </source>
</evidence>
<dbReference type="Gene3D" id="3.30.360.10">
    <property type="entry name" value="Dihydrodipicolinate Reductase, domain 2"/>
    <property type="match status" value="1"/>
</dbReference>
<dbReference type="Gene3D" id="3.40.50.720">
    <property type="entry name" value="NAD(P)-binding Rossmann-like Domain"/>
    <property type="match status" value="1"/>
</dbReference>
<dbReference type="RefSeq" id="WP_073140628.1">
    <property type="nucleotide sequence ID" value="NZ_FQZF01000066.1"/>
</dbReference>
<proteinExistence type="inferred from homology"/>
<evidence type="ECO:0000256" key="9">
    <source>
        <dbReference type="ARBA" id="ARBA00037922"/>
    </source>
</evidence>
<dbReference type="PIRSF" id="PIRSF000161">
    <property type="entry name" value="DHPR"/>
    <property type="match status" value="1"/>
</dbReference>
<dbReference type="EMBL" id="FQZF01000066">
    <property type="protein sequence ID" value="SHK50195.1"/>
    <property type="molecule type" value="Genomic_DNA"/>
</dbReference>
<dbReference type="SUPFAM" id="SSF51735">
    <property type="entry name" value="NAD(P)-binding Rossmann-fold domains"/>
    <property type="match status" value="1"/>
</dbReference>
<dbReference type="HAMAP" id="MF_00102">
    <property type="entry name" value="DapB"/>
    <property type="match status" value="1"/>
</dbReference>